<feature type="domain" description="Heme-copper oxidase subunit III family profile" evidence="8">
    <location>
        <begin position="21"/>
        <end position="197"/>
    </location>
</feature>
<comment type="subcellular location">
    <subcellularLocation>
        <location evidence="6">Cell membrane</location>
        <topology evidence="6">Multi-pass membrane protein</topology>
    </subcellularLocation>
    <subcellularLocation>
        <location evidence="1">Membrane</location>
        <topology evidence="1">Multi-pass membrane protein</topology>
    </subcellularLocation>
</comment>
<feature type="transmembrane region" description="Helical" evidence="7">
    <location>
        <begin position="61"/>
        <end position="81"/>
    </location>
</feature>
<name>A0A5E4ZCB4_9BURK</name>
<evidence type="ECO:0000256" key="2">
    <source>
        <dbReference type="ARBA" id="ARBA00010581"/>
    </source>
</evidence>
<keyword evidence="4 7" id="KW-1133">Transmembrane helix</keyword>
<dbReference type="InterPro" id="IPR000298">
    <property type="entry name" value="Cyt_c_oxidase-like_su3"/>
</dbReference>
<gene>
    <name evidence="9" type="ORF">PTE30175_05152</name>
</gene>
<proteinExistence type="inferred from homology"/>
<dbReference type="PANTHER" id="PTHR11403">
    <property type="entry name" value="CYTOCHROME C OXIDASE SUBUNIT III"/>
    <property type="match status" value="1"/>
</dbReference>
<dbReference type="OrthoDB" id="9810850at2"/>
<dbReference type="Pfam" id="PF00510">
    <property type="entry name" value="COX3"/>
    <property type="match status" value="1"/>
</dbReference>
<evidence type="ECO:0000259" key="8">
    <source>
        <dbReference type="PROSITE" id="PS50253"/>
    </source>
</evidence>
<sequence length="199" mass="22984">MQKDARRLNAAPSARMPGTEGIWTFVFIDMCIFLLIFLTFMSERLRYLALYTASQRQLNEWFGLANTLILLTSSWTIMKAVQSARQAVPKRASQYLALTLFLGFAFAVNKLREYASELGAGVTPATNPFFSFYFFITVAHFLHVLAGMLFMGVCWHQMRTHSRTTRFLSTLENVGLFWHYVDVLWIFIFPSLYLLGRFS</sequence>
<feature type="transmembrane region" description="Helical" evidence="7">
    <location>
        <begin position="176"/>
        <end position="196"/>
    </location>
</feature>
<dbReference type="InterPro" id="IPR013833">
    <property type="entry name" value="Cyt_c_oxidase_su3_a-hlx"/>
</dbReference>
<dbReference type="SUPFAM" id="SSF81452">
    <property type="entry name" value="Cytochrome c oxidase subunit III-like"/>
    <property type="match status" value="1"/>
</dbReference>
<keyword evidence="10" id="KW-1185">Reference proteome</keyword>
<evidence type="ECO:0000256" key="3">
    <source>
        <dbReference type="ARBA" id="ARBA00022692"/>
    </source>
</evidence>
<comment type="similarity">
    <text evidence="2 6">Belongs to the cytochrome c oxidase subunit 3 family.</text>
</comment>
<organism evidence="9 10">
    <name type="scientific">Pandoraea terrae</name>
    <dbReference type="NCBI Taxonomy" id="1537710"/>
    <lineage>
        <taxon>Bacteria</taxon>
        <taxon>Pseudomonadati</taxon>
        <taxon>Pseudomonadota</taxon>
        <taxon>Betaproteobacteria</taxon>
        <taxon>Burkholderiales</taxon>
        <taxon>Burkholderiaceae</taxon>
        <taxon>Pandoraea</taxon>
    </lineage>
</organism>
<dbReference type="InterPro" id="IPR024791">
    <property type="entry name" value="Cyt_c/ubiquinol_Oxase_su3"/>
</dbReference>
<dbReference type="GO" id="GO:0005886">
    <property type="term" value="C:plasma membrane"/>
    <property type="evidence" value="ECO:0007669"/>
    <property type="project" value="UniProtKB-SubCell"/>
</dbReference>
<protein>
    <submittedName>
        <fullName evidence="9">Cytochrome o ubiquinol oxidase subunit III</fullName>
    </submittedName>
</protein>
<dbReference type="PROSITE" id="PS50253">
    <property type="entry name" value="COX3"/>
    <property type="match status" value="1"/>
</dbReference>
<accession>A0A5E4ZCB4</accession>
<reference evidence="9 10" key="1">
    <citation type="submission" date="2019-08" db="EMBL/GenBank/DDBJ databases">
        <authorList>
            <person name="Peeters C."/>
        </authorList>
    </citation>
    <scope>NUCLEOTIDE SEQUENCE [LARGE SCALE GENOMIC DNA]</scope>
    <source>
        <strain evidence="9 10">LMG 30175</strain>
    </source>
</reference>
<evidence type="ECO:0000256" key="4">
    <source>
        <dbReference type="ARBA" id="ARBA00022989"/>
    </source>
</evidence>
<evidence type="ECO:0000256" key="1">
    <source>
        <dbReference type="ARBA" id="ARBA00004141"/>
    </source>
</evidence>
<evidence type="ECO:0000256" key="6">
    <source>
        <dbReference type="RuleBase" id="RU003376"/>
    </source>
</evidence>
<dbReference type="AlphaFoldDB" id="A0A5E4ZCB4"/>
<dbReference type="EMBL" id="CABPRZ010000035">
    <property type="protein sequence ID" value="VVE57930.1"/>
    <property type="molecule type" value="Genomic_DNA"/>
</dbReference>
<feature type="transmembrane region" description="Helical" evidence="7">
    <location>
        <begin position="21"/>
        <end position="41"/>
    </location>
</feature>
<evidence type="ECO:0000256" key="7">
    <source>
        <dbReference type="SAM" id="Phobius"/>
    </source>
</evidence>
<dbReference type="GO" id="GO:0019646">
    <property type="term" value="P:aerobic electron transport chain"/>
    <property type="evidence" value="ECO:0007669"/>
    <property type="project" value="InterPro"/>
</dbReference>
<feature type="transmembrane region" description="Helical" evidence="7">
    <location>
        <begin position="132"/>
        <end position="155"/>
    </location>
</feature>
<dbReference type="Gene3D" id="1.20.120.80">
    <property type="entry name" value="Cytochrome c oxidase, subunit III, four-helix bundle"/>
    <property type="match status" value="1"/>
</dbReference>
<dbReference type="RefSeq" id="WP_150699889.1">
    <property type="nucleotide sequence ID" value="NZ_CABPRZ010000035.1"/>
</dbReference>
<dbReference type="Proteomes" id="UP000414233">
    <property type="component" value="Unassembled WGS sequence"/>
</dbReference>
<keyword evidence="3 6" id="KW-0812">Transmembrane</keyword>
<evidence type="ECO:0000313" key="9">
    <source>
        <dbReference type="EMBL" id="VVE57930.1"/>
    </source>
</evidence>
<dbReference type="GO" id="GO:0004129">
    <property type="term" value="F:cytochrome-c oxidase activity"/>
    <property type="evidence" value="ECO:0007669"/>
    <property type="project" value="InterPro"/>
</dbReference>
<evidence type="ECO:0000256" key="5">
    <source>
        <dbReference type="ARBA" id="ARBA00023136"/>
    </source>
</evidence>
<feature type="transmembrane region" description="Helical" evidence="7">
    <location>
        <begin position="93"/>
        <end position="112"/>
    </location>
</feature>
<evidence type="ECO:0000313" key="10">
    <source>
        <dbReference type="Proteomes" id="UP000414233"/>
    </source>
</evidence>
<dbReference type="PANTHER" id="PTHR11403:SF6">
    <property type="entry name" value="NITRIC OXIDE REDUCTASE SUBUNIT E"/>
    <property type="match status" value="1"/>
</dbReference>
<keyword evidence="5 7" id="KW-0472">Membrane</keyword>
<dbReference type="InterPro" id="IPR035973">
    <property type="entry name" value="Cyt_c_oxidase_su3-like_sf"/>
</dbReference>